<dbReference type="EC" id="2.3.1.1" evidence="5"/>
<dbReference type="PROSITE" id="PS51731">
    <property type="entry name" value="GNAT_NAGS"/>
    <property type="match status" value="1"/>
</dbReference>
<keyword evidence="9" id="KW-0809">Transit peptide</keyword>
<keyword evidence="8 18" id="KW-0808">Transferase</keyword>
<keyword evidence="10" id="KW-0496">Mitochondrion</keyword>
<comment type="function">
    <text evidence="1">N-acetylglutamate synthase involved in arginine biosynthesis.</text>
</comment>
<evidence type="ECO:0000256" key="10">
    <source>
        <dbReference type="ARBA" id="ARBA00023128"/>
    </source>
</evidence>
<dbReference type="GO" id="GO:0006526">
    <property type="term" value="P:L-arginine biosynthetic process"/>
    <property type="evidence" value="ECO:0007669"/>
    <property type="project" value="TreeGrafter"/>
</dbReference>
<dbReference type="Pfam" id="PF04768">
    <property type="entry name" value="NAT"/>
    <property type="match status" value="2"/>
</dbReference>
<evidence type="ECO:0000256" key="11">
    <source>
        <dbReference type="ARBA" id="ARBA00023315"/>
    </source>
</evidence>
<name>A0AAF0EQ73_9BASI</name>
<protein>
    <recommendedName>
        <fullName evidence="6">Amino-acid acetyltransferase, mitochondrial</fullName>
        <ecNumber evidence="5">2.3.1.1</ecNumber>
    </recommendedName>
    <alternativeName>
        <fullName evidence="12">Arginine-requiring protein 2</fullName>
    </alternativeName>
    <alternativeName>
        <fullName evidence="13">Glutamate N-acetyltransferase</fullName>
    </alternativeName>
    <alternativeName>
        <fullName evidence="14">N-acetylglutamate synthase</fullName>
    </alternativeName>
</protein>
<dbReference type="GO" id="GO:0004042">
    <property type="term" value="F:L-glutamate N-acetyltransferase activity"/>
    <property type="evidence" value="ECO:0007669"/>
    <property type="project" value="TreeGrafter"/>
</dbReference>
<comment type="catalytic activity">
    <reaction evidence="15">
        <text>L-glutamate + acetyl-CoA = N-acetyl-L-glutamate + CoA + H(+)</text>
        <dbReference type="Rhea" id="RHEA:24292"/>
        <dbReference type="ChEBI" id="CHEBI:15378"/>
        <dbReference type="ChEBI" id="CHEBI:29985"/>
        <dbReference type="ChEBI" id="CHEBI:44337"/>
        <dbReference type="ChEBI" id="CHEBI:57287"/>
        <dbReference type="ChEBI" id="CHEBI:57288"/>
        <dbReference type="EC" id="2.3.1.1"/>
    </reaction>
</comment>
<sequence length="627" mass="68802">MSRVQRLILQVLQSRATRRASKSYLDMFARIAGRSAPAAVSLGATQAQAPDPPPRHAPLLTASAPSSLATDPLSTADRTTHSVPSLDQTYMAMVKLQGPFTDRQLASIADGLVYLQTLGLVCAVVLDHDQWPRNQRFNADGERVDTDTDELAAWAPPHHSRDERLGLAETGLRAHMLRELYRVTDALSTAGAQPRPQAHAVVRVGKAAELRAPKGEAPDRTPLLPDDSLAHVYADLRAGRMPVMLPLALADGPNHDAPPCCACVSADDLMVALTRDMADPAVSVSGLDLTPVRLLVITREGGVPSHARGGYPHLMINLASEYESIRSSFVWHDTHPTALSNLTMVRDCLMYMPSVASGVLVTHRSPQTLIGNLITNKAAYSPSLPPRLLAARREMRHMPTVVRAGLPVRVLYDFCDVDMDRLQATLEHSFQRRLDRAPYEKRLAHSLDFVIVMSDYDGVAIVTREHAPDDAYDTPPIAYLDKFAVRPELRGSGAVDFLWGALRDEVHGLGLLDALNHNGGKGGVGSGRDLVWKSRADNVVNPWYVERSSGFVRLPGPLDRWLLFWCDAEDRLKQLAGEPYVPAGTRLDDVWTSGPPLLPMLPVIAPQEQGRLERWARCLARIPSAWI</sequence>
<evidence type="ECO:0000313" key="18">
    <source>
        <dbReference type="EMBL" id="WFD28638.1"/>
    </source>
</evidence>
<gene>
    <name evidence="18" type="primary">ARG2</name>
    <name evidence="18" type="ORF">MNAN1_003651</name>
</gene>
<evidence type="ECO:0000256" key="9">
    <source>
        <dbReference type="ARBA" id="ARBA00022946"/>
    </source>
</evidence>
<comment type="similarity">
    <text evidence="4">Belongs to the acetyltransferase family.</text>
</comment>
<feature type="compositionally biased region" description="Polar residues" evidence="16">
    <location>
        <begin position="63"/>
        <end position="79"/>
    </location>
</feature>
<evidence type="ECO:0000256" key="8">
    <source>
        <dbReference type="ARBA" id="ARBA00022679"/>
    </source>
</evidence>
<dbReference type="FunFam" id="3.40.630.30:FF:000070">
    <property type="entry name" value="Acetylglutamate kinase"/>
    <property type="match status" value="1"/>
</dbReference>
<dbReference type="InterPro" id="IPR036393">
    <property type="entry name" value="AceGlu_kinase-like_sf"/>
</dbReference>
<dbReference type="GO" id="GO:0005759">
    <property type="term" value="C:mitochondrial matrix"/>
    <property type="evidence" value="ECO:0007669"/>
    <property type="project" value="TreeGrafter"/>
</dbReference>
<dbReference type="InterPro" id="IPR006855">
    <property type="entry name" value="Vertebrate-like_GNAT_dom"/>
</dbReference>
<evidence type="ECO:0000256" key="6">
    <source>
        <dbReference type="ARBA" id="ARBA00018802"/>
    </source>
</evidence>
<evidence type="ECO:0000256" key="3">
    <source>
        <dbReference type="ARBA" id="ARBA00004925"/>
    </source>
</evidence>
<evidence type="ECO:0000256" key="15">
    <source>
        <dbReference type="ARBA" id="ARBA00048372"/>
    </source>
</evidence>
<dbReference type="Gene3D" id="3.40.1160.10">
    <property type="entry name" value="Acetylglutamate kinase-like"/>
    <property type="match status" value="1"/>
</dbReference>
<dbReference type="GO" id="GO:0006592">
    <property type="term" value="P:ornithine biosynthetic process"/>
    <property type="evidence" value="ECO:0007669"/>
    <property type="project" value="TreeGrafter"/>
</dbReference>
<dbReference type="Proteomes" id="UP001213623">
    <property type="component" value="Chromosome 7"/>
</dbReference>
<evidence type="ECO:0000313" key="19">
    <source>
        <dbReference type="Proteomes" id="UP001213623"/>
    </source>
</evidence>
<accession>A0AAF0EQ73</accession>
<comment type="pathway">
    <text evidence="3">Amino-acid biosynthesis; L-arginine biosynthesis; N(2)-acetyl-L-ornithine from L-glutamate: step 1/4.</text>
</comment>
<evidence type="ECO:0000256" key="2">
    <source>
        <dbReference type="ARBA" id="ARBA00004173"/>
    </source>
</evidence>
<evidence type="ECO:0000256" key="13">
    <source>
        <dbReference type="ARBA" id="ARBA00030346"/>
    </source>
</evidence>
<dbReference type="AlphaFoldDB" id="A0AAF0EQ73"/>
<feature type="domain" description="N-acetyltransferase" evidence="17">
    <location>
        <begin position="406"/>
        <end position="589"/>
    </location>
</feature>
<reference evidence="18" key="1">
    <citation type="submission" date="2023-03" db="EMBL/GenBank/DDBJ databases">
        <title>Mating type loci evolution in Malassezia.</title>
        <authorList>
            <person name="Coelho M.A."/>
        </authorList>
    </citation>
    <scope>NUCLEOTIDE SEQUENCE</scope>
    <source>
        <strain evidence="18">CBS 9557</strain>
    </source>
</reference>
<organism evidence="18 19">
    <name type="scientific">Malassezia nana</name>
    <dbReference type="NCBI Taxonomy" id="180528"/>
    <lineage>
        <taxon>Eukaryota</taxon>
        <taxon>Fungi</taxon>
        <taxon>Dikarya</taxon>
        <taxon>Basidiomycota</taxon>
        <taxon>Ustilaginomycotina</taxon>
        <taxon>Malasseziomycetes</taxon>
        <taxon>Malasseziales</taxon>
        <taxon>Malasseziaceae</taxon>
        <taxon>Malassezia</taxon>
    </lineage>
</organism>
<keyword evidence="7" id="KW-0028">Amino-acid biosynthesis</keyword>
<evidence type="ECO:0000256" key="5">
    <source>
        <dbReference type="ARBA" id="ARBA00012697"/>
    </source>
</evidence>
<dbReference type="EMBL" id="CP119898">
    <property type="protein sequence ID" value="WFD28638.1"/>
    <property type="molecule type" value="Genomic_DNA"/>
</dbReference>
<dbReference type="PANTHER" id="PTHR23342:SF4">
    <property type="entry name" value="AMINO-ACID ACETYLTRANSFERASE, MITOCHONDRIAL"/>
    <property type="match status" value="1"/>
</dbReference>
<evidence type="ECO:0000256" key="7">
    <source>
        <dbReference type="ARBA" id="ARBA00022605"/>
    </source>
</evidence>
<evidence type="ECO:0000256" key="4">
    <source>
        <dbReference type="ARBA" id="ARBA00008694"/>
    </source>
</evidence>
<evidence type="ECO:0000256" key="16">
    <source>
        <dbReference type="SAM" id="MobiDB-lite"/>
    </source>
</evidence>
<feature type="region of interest" description="Disordered" evidence="16">
    <location>
        <begin position="42"/>
        <end position="79"/>
    </location>
</feature>
<evidence type="ECO:0000256" key="14">
    <source>
        <dbReference type="ARBA" id="ARBA00033251"/>
    </source>
</evidence>
<evidence type="ECO:0000259" key="17">
    <source>
        <dbReference type="PROSITE" id="PS51731"/>
    </source>
</evidence>
<evidence type="ECO:0000256" key="12">
    <source>
        <dbReference type="ARBA" id="ARBA00030322"/>
    </source>
</evidence>
<evidence type="ECO:0000256" key="1">
    <source>
        <dbReference type="ARBA" id="ARBA00002294"/>
    </source>
</evidence>
<keyword evidence="11 18" id="KW-0012">Acyltransferase</keyword>
<dbReference type="PANTHER" id="PTHR23342">
    <property type="entry name" value="N-ACETYLGLUTAMATE SYNTHASE"/>
    <property type="match status" value="1"/>
</dbReference>
<comment type="subcellular location">
    <subcellularLocation>
        <location evidence="2">Mitochondrion</location>
    </subcellularLocation>
</comment>
<keyword evidence="19" id="KW-1185">Reference proteome</keyword>
<proteinExistence type="inferred from homology"/>
<dbReference type="Gene3D" id="3.40.630.30">
    <property type="match status" value="1"/>
</dbReference>